<evidence type="ECO:0000259" key="3">
    <source>
        <dbReference type="Pfam" id="PF03364"/>
    </source>
</evidence>
<evidence type="ECO:0000256" key="1">
    <source>
        <dbReference type="ARBA" id="ARBA00008918"/>
    </source>
</evidence>
<keyword evidence="2" id="KW-0472">Membrane</keyword>
<name>A0A0D0QAW9_9RHOB</name>
<dbReference type="InterPro" id="IPR023393">
    <property type="entry name" value="START-like_dom_sf"/>
</dbReference>
<dbReference type="Proteomes" id="UP000035100">
    <property type="component" value="Unassembled WGS sequence"/>
</dbReference>
<reference evidence="4 5" key="1">
    <citation type="submission" date="2013-01" db="EMBL/GenBank/DDBJ databases">
        <authorList>
            <person name="Fiebig A."/>
            <person name="Goeker M."/>
            <person name="Klenk H.-P.P."/>
        </authorList>
    </citation>
    <scope>NUCLEOTIDE SEQUENCE [LARGE SCALE GENOMIC DNA]</scope>
    <source>
        <strain evidence="4 5">DSM 24838</strain>
    </source>
</reference>
<dbReference type="EMBL" id="AONG01000017">
    <property type="protein sequence ID" value="KIQ68088.1"/>
    <property type="molecule type" value="Genomic_DNA"/>
</dbReference>
<evidence type="ECO:0000256" key="2">
    <source>
        <dbReference type="SAM" id="Phobius"/>
    </source>
</evidence>
<keyword evidence="2" id="KW-0812">Transmembrane</keyword>
<evidence type="ECO:0000313" key="4">
    <source>
        <dbReference type="EMBL" id="KIQ68088.1"/>
    </source>
</evidence>
<dbReference type="PANTHER" id="PTHR33824">
    <property type="entry name" value="POLYKETIDE CYCLASE/DEHYDRASE AND LIPID TRANSPORT SUPERFAMILY PROTEIN"/>
    <property type="match status" value="1"/>
</dbReference>
<dbReference type="InterPro" id="IPR005031">
    <property type="entry name" value="COQ10_START"/>
</dbReference>
<gene>
    <name evidence="4" type="ORF">Wenmar_03303</name>
</gene>
<keyword evidence="2" id="KW-1133">Transmembrane helix</keyword>
<protein>
    <submittedName>
        <fullName evidence="4">Polyketide cyclase / dehydrase and lipid transport</fullName>
    </submittedName>
</protein>
<dbReference type="CDD" id="cd07817">
    <property type="entry name" value="SRPBCC_8"/>
    <property type="match status" value="1"/>
</dbReference>
<evidence type="ECO:0000313" key="5">
    <source>
        <dbReference type="Proteomes" id="UP000035100"/>
    </source>
</evidence>
<dbReference type="RefSeq" id="WP_018302549.1">
    <property type="nucleotide sequence ID" value="NZ_KB902285.1"/>
</dbReference>
<dbReference type="eggNOG" id="COG5637">
    <property type="taxonomic scope" value="Bacteria"/>
</dbReference>
<comment type="similarity">
    <text evidence="1">Belongs to the ribosome association toxin RatA family.</text>
</comment>
<dbReference type="InterPro" id="IPR047137">
    <property type="entry name" value="ORF3"/>
</dbReference>
<proteinExistence type="inferred from homology"/>
<dbReference type="AlphaFoldDB" id="A0A0D0QAW9"/>
<accession>A0A0D0QAW9</accession>
<sequence length="212" mass="23777">MPHDHDFPRPPHPYVLLGLGALAGAVGVALYQQRTRNRVGYRPPDSAPGRVSRRGRQDEFAVVGRTVTINAPRSELYAFWRDFTNLPKFMENVKDVAVAGELTRWTVPSPMGEVRLETRVVNDKDGEQIAWHSTDASEIETRGKVMFRDAPAGRGTEVEALIAYVPPYGELGRWVAKAFQAEPALQGRRDLKRLKMLFETGEIATNHNRKTA</sequence>
<organism evidence="4 5">
    <name type="scientific">Wenxinia marina DSM 24838</name>
    <dbReference type="NCBI Taxonomy" id="1123501"/>
    <lineage>
        <taxon>Bacteria</taxon>
        <taxon>Pseudomonadati</taxon>
        <taxon>Pseudomonadota</taxon>
        <taxon>Alphaproteobacteria</taxon>
        <taxon>Rhodobacterales</taxon>
        <taxon>Roseobacteraceae</taxon>
        <taxon>Wenxinia</taxon>
    </lineage>
</organism>
<dbReference type="OrthoDB" id="9797595at2"/>
<feature type="transmembrane region" description="Helical" evidence="2">
    <location>
        <begin position="12"/>
        <end position="31"/>
    </location>
</feature>
<dbReference type="Pfam" id="PF03364">
    <property type="entry name" value="Polyketide_cyc"/>
    <property type="match status" value="1"/>
</dbReference>
<dbReference type="PATRIC" id="fig|1123501.6.peg.3428"/>
<comment type="caution">
    <text evidence="4">The sequence shown here is derived from an EMBL/GenBank/DDBJ whole genome shotgun (WGS) entry which is preliminary data.</text>
</comment>
<dbReference type="PANTHER" id="PTHR33824:SF7">
    <property type="entry name" value="POLYKETIDE CYCLASE_DEHYDRASE AND LIPID TRANSPORT SUPERFAMILY PROTEIN"/>
    <property type="match status" value="1"/>
</dbReference>
<dbReference type="STRING" id="1123501.Wenmar_03303"/>
<keyword evidence="5" id="KW-1185">Reference proteome</keyword>
<feature type="domain" description="Coenzyme Q-binding protein COQ10 START" evidence="3">
    <location>
        <begin position="69"/>
        <end position="186"/>
    </location>
</feature>
<dbReference type="Gene3D" id="3.30.530.20">
    <property type="match status" value="1"/>
</dbReference>
<dbReference type="SUPFAM" id="SSF55961">
    <property type="entry name" value="Bet v1-like"/>
    <property type="match status" value="1"/>
</dbReference>